<dbReference type="InterPro" id="IPR013154">
    <property type="entry name" value="ADH-like_N"/>
</dbReference>
<evidence type="ECO:0000256" key="3">
    <source>
        <dbReference type="ARBA" id="ARBA00037678"/>
    </source>
</evidence>
<feature type="region of interest" description="Disordered" evidence="10">
    <location>
        <begin position="1"/>
        <end position="23"/>
    </location>
</feature>
<reference evidence="12 13" key="1">
    <citation type="submission" date="2017-03" db="EMBL/GenBank/DDBJ databases">
        <title>Draft genome sequence of Streptomyces scabrisporus NF3, endophyte isolated from Amphipterygium adstringens.</title>
        <authorList>
            <person name="Vazquez M."/>
            <person name="Ceapa C.D."/>
            <person name="Rodriguez Luna D."/>
            <person name="Sanchez Esquivel S."/>
        </authorList>
    </citation>
    <scope>NUCLEOTIDE SEQUENCE [LARGE SCALE GENOMIC DNA]</scope>
    <source>
        <strain evidence="12 13">NF3</strain>
    </source>
</reference>
<evidence type="ECO:0000256" key="4">
    <source>
        <dbReference type="ARBA" id="ARBA00037908"/>
    </source>
</evidence>
<keyword evidence="2" id="KW-0560">Oxidoreductase</keyword>
<proteinExistence type="inferred from homology"/>
<comment type="function">
    <text evidence="3">Catalyzes the oxidation of 2-deoxy-scyllo-inosamine (DOIA) with NAD(+) or NADP(+), forming 3-amino-2,3-dideoxy-scyllo-inosose (amino-DOI).</text>
</comment>
<name>A0A1T3NTN4_9ACTN</name>
<comment type="similarity">
    <text evidence="5">Belongs to the zinc-containing alcohol dehydrogenase family. DOIA dehydrogenase subfamily.</text>
</comment>
<dbReference type="SUPFAM" id="SSF51735">
    <property type="entry name" value="NAD(P)-binding Rossmann-fold domains"/>
    <property type="match status" value="1"/>
</dbReference>
<dbReference type="SUPFAM" id="SSF50129">
    <property type="entry name" value="GroES-like"/>
    <property type="match status" value="1"/>
</dbReference>
<dbReference type="PANTHER" id="PTHR43401:SF2">
    <property type="entry name" value="L-THREONINE 3-DEHYDROGENASE"/>
    <property type="match status" value="1"/>
</dbReference>
<feature type="domain" description="Alcohol dehydrogenase-like N-terminal" evidence="11">
    <location>
        <begin position="22"/>
        <end position="81"/>
    </location>
</feature>
<dbReference type="PANTHER" id="PTHR43401">
    <property type="entry name" value="L-THREONINE 3-DEHYDROGENASE"/>
    <property type="match status" value="1"/>
</dbReference>
<comment type="pathway">
    <text evidence="4">Metabolic intermediate biosynthesis; 2-deoxystreptamine biosynthesis; 2-deoxystreptamine from D-glucose 6-phosphate: step 3/4.</text>
</comment>
<dbReference type="InterPro" id="IPR050129">
    <property type="entry name" value="Zn_alcohol_dh"/>
</dbReference>
<dbReference type="InterPro" id="IPR011032">
    <property type="entry name" value="GroES-like_sf"/>
</dbReference>
<accession>A0A1T3NTN4</accession>
<dbReference type="GO" id="GO:0016491">
    <property type="term" value="F:oxidoreductase activity"/>
    <property type="evidence" value="ECO:0007669"/>
    <property type="project" value="UniProtKB-KW"/>
</dbReference>
<evidence type="ECO:0000256" key="8">
    <source>
        <dbReference type="ARBA" id="ARBA00048685"/>
    </source>
</evidence>
<evidence type="ECO:0000256" key="10">
    <source>
        <dbReference type="SAM" id="MobiDB-lite"/>
    </source>
</evidence>
<keyword evidence="13" id="KW-1185">Reference proteome</keyword>
<comment type="cofactor">
    <cofactor evidence="1">
        <name>Zn(2+)</name>
        <dbReference type="ChEBI" id="CHEBI:29105"/>
    </cofactor>
</comment>
<dbReference type="Gene3D" id="3.40.50.720">
    <property type="entry name" value="NAD(P)-binding Rossmann-like Domain"/>
    <property type="match status" value="1"/>
</dbReference>
<evidence type="ECO:0000256" key="1">
    <source>
        <dbReference type="ARBA" id="ARBA00001947"/>
    </source>
</evidence>
<evidence type="ECO:0000259" key="11">
    <source>
        <dbReference type="Pfam" id="PF08240"/>
    </source>
</evidence>
<dbReference type="AlphaFoldDB" id="A0A1T3NTN4"/>
<feature type="compositionally biased region" description="Basic residues" evidence="10">
    <location>
        <begin position="10"/>
        <end position="19"/>
    </location>
</feature>
<dbReference type="STRING" id="159449.B4N89_02980"/>
<comment type="catalytic activity">
    <reaction evidence="8">
        <text>2-deoxy-scyllo-inosamine + NAD(+) = 3-amino-2,3-dideoxy-scyllo-inosose + NADH + H(+)</text>
        <dbReference type="Rhea" id="RHEA:33883"/>
        <dbReference type="ChEBI" id="CHEBI:15378"/>
        <dbReference type="ChEBI" id="CHEBI:57540"/>
        <dbReference type="ChEBI" id="CHEBI:57945"/>
        <dbReference type="ChEBI" id="CHEBI:65002"/>
        <dbReference type="ChEBI" id="CHEBI:65003"/>
        <dbReference type="EC" id="1.1.1.329"/>
    </reaction>
</comment>
<comment type="catalytic activity">
    <reaction evidence="9">
        <text>2-deoxy-scyllo-inosamine + NADP(+) = 3-amino-2,3-dideoxy-scyllo-inosose + NADPH + H(+)</text>
        <dbReference type="Rhea" id="RHEA:33879"/>
        <dbReference type="ChEBI" id="CHEBI:15378"/>
        <dbReference type="ChEBI" id="CHEBI:57783"/>
        <dbReference type="ChEBI" id="CHEBI:58349"/>
        <dbReference type="ChEBI" id="CHEBI:65002"/>
        <dbReference type="ChEBI" id="CHEBI:65003"/>
        <dbReference type="EC" id="1.1.1.329"/>
    </reaction>
</comment>
<evidence type="ECO:0000256" key="2">
    <source>
        <dbReference type="ARBA" id="ARBA00023002"/>
    </source>
</evidence>
<gene>
    <name evidence="12" type="ORF">B4N89_02980</name>
</gene>
<dbReference type="EC" id="1.1.1.329" evidence="6"/>
<evidence type="ECO:0000256" key="7">
    <source>
        <dbReference type="ARBA" id="ARBA00039387"/>
    </source>
</evidence>
<dbReference type="Gene3D" id="3.90.180.10">
    <property type="entry name" value="Medium-chain alcohol dehydrogenases, catalytic domain"/>
    <property type="match status" value="2"/>
</dbReference>
<dbReference type="EMBL" id="MWQN01000001">
    <property type="protein sequence ID" value="OPC80050.1"/>
    <property type="molecule type" value="Genomic_DNA"/>
</dbReference>
<dbReference type="OrthoDB" id="4539104at2"/>
<dbReference type="InterPro" id="IPR036291">
    <property type="entry name" value="NAD(P)-bd_dom_sf"/>
</dbReference>
<dbReference type="Proteomes" id="UP000190037">
    <property type="component" value="Unassembled WGS sequence"/>
</dbReference>
<evidence type="ECO:0000313" key="12">
    <source>
        <dbReference type="EMBL" id="OPC80050.1"/>
    </source>
</evidence>
<dbReference type="Pfam" id="PF08240">
    <property type="entry name" value="ADH_N"/>
    <property type="match status" value="1"/>
</dbReference>
<organism evidence="12 13">
    <name type="scientific">Embleya scabrispora</name>
    <dbReference type="NCBI Taxonomy" id="159449"/>
    <lineage>
        <taxon>Bacteria</taxon>
        <taxon>Bacillati</taxon>
        <taxon>Actinomycetota</taxon>
        <taxon>Actinomycetes</taxon>
        <taxon>Kitasatosporales</taxon>
        <taxon>Streptomycetaceae</taxon>
        <taxon>Embleya</taxon>
    </lineage>
</organism>
<evidence type="ECO:0000256" key="5">
    <source>
        <dbReference type="ARBA" id="ARBA00038004"/>
    </source>
</evidence>
<evidence type="ECO:0000313" key="13">
    <source>
        <dbReference type="Proteomes" id="UP000190037"/>
    </source>
</evidence>
<comment type="caution">
    <text evidence="12">The sequence shown here is derived from an EMBL/GenBank/DDBJ whole genome shotgun (WGS) entry which is preliminary data.</text>
</comment>
<evidence type="ECO:0000256" key="9">
    <source>
        <dbReference type="ARBA" id="ARBA00049085"/>
    </source>
</evidence>
<evidence type="ECO:0000256" key="6">
    <source>
        <dbReference type="ARBA" id="ARBA00039102"/>
    </source>
</evidence>
<dbReference type="RefSeq" id="WP_078974318.1">
    <property type="nucleotide sequence ID" value="NZ_MWQN01000001.1"/>
</dbReference>
<protein>
    <recommendedName>
        <fullName evidence="7">2-deoxy-scyllo-inosamine dehydrogenase</fullName>
        <ecNumber evidence="6">1.1.1.329</ecNumber>
    </recommendedName>
</protein>
<sequence>MRVELGPHGPHLRLGRPHPPKGEHRVRIRVELAGLCRSDLKEVARERHGPSQFGHELVGVVAESTLPEALPVGARVALDPNVPLARTSGFATEMYAAGPADRLTAALPRIPAELSDRQAVFAEPLACAEHCVAALVGHTGVPLLGRRVVVFGAGAAGLWIARLAELAGAEVTLANRSTDRTEFLRARGFEVRPTVGLPASAFAVAVIATSFVRPEILAEALRTLVPDGLALLYGGTAPGDRLPDLACDLDRVRRREQAVRTTWAGRPVTVAGSYGTGRADFAAALAVLPKLPVERLVTAEITLAELPAVLRAQVSGRPLGKTLIRPRAATASMNAT</sequence>